<evidence type="ECO:0000256" key="4">
    <source>
        <dbReference type="ARBA" id="ARBA00022692"/>
    </source>
</evidence>
<name>A0A8H7CJC3_9AGAR</name>
<evidence type="ECO:0000256" key="2">
    <source>
        <dbReference type="ARBA" id="ARBA00008335"/>
    </source>
</evidence>
<dbReference type="OrthoDB" id="413079at2759"/>
<feature type="transmembrane region" description="Helical" evidence="8">
    <location>
        <begin position="543"/>
        <end position="562"/>
    </location>
</feature>
<keyword evidence="6 8" id="KW-0472">Membrane</keyword>
<feature type="transmembrane region" description="Helical" evidence="8">
    <location>
        <begin position="89"/>
        <end position="105"/>
    </location>
</feature>
<feature type="transmembrane region" description="Helical" evidence="8">
    <location>
        <begin position="217"/>
        <end position="240"/>
    </location>
</feature>
<dbReference type="GO" id="GO:0016020">
    <property type="term" value="C:membrane"/>
    <property type="evidence" value="ECO:0007669"/>
    <property type="project" value="TreeGrafter"/>
</dbReference>
<evidence type="ECO:0000256" key="3">
    <source>
        <dbReference type="ARBA" id="ARBA00022448"/>
    </source>
</evidence>
<gene>
    <name evidence="9" type="ORF">MVEN_01900000</name>
</gene>
<evidence type="ECO:0000313" key="9">
    <source>
        <dbReference type="EMBL" id="KAF7339834.1"/>
    </source>
</evidence>
<comment type="caution">
    <text evidence="9">The sequence shown here is derived from an EMBL/GenBank/DDBJ whole genome shotgun (WGS) entry which is preliminary data.</text>
</comment>
<evidence type="ECO:0000256" key="1">
    <source>
        <dbReference type="ARBA" id="ARBA00004127"/>
    </source>
</evidence>
<dbReference type="PANTHER" id="PTHR23514">
    <property type="entry name" value="BYPASS OF STOP CODON PROTEIN 6"/>
    <property type="match status" value="1"/>
</dbReference>
<feature type="transmembrane region" description="Helical" evidence="8">
    <location>
        <begin position="125"/>
        <end position="146"/>
    </location>
</feature>
<dbReference type="PANTHER" id="PTHR23514:SF3">
    <property type="entry name" value="BYPASS OF STOP CODON PROTEIN 6"/>
    <property type="match status" value="1"/>
</dbReference>
<dbReference type="EMBL" id="JACAZI010000019">
    <property type="protein sequence ID" value="KAF7339834.1"/>
    <property type="molecule type" value="Genomic_DNA"/>
</dbReference>
<organism evidence="9 10">
    <name type="scientific">Mycena venus</name>
    <dbReference type="NCBI Taxonomy" id="2733690"/>
    <lineage>
        <taxon>Eukaryota</taxon>
        <taxon>Fungi</taxon>
        <taxon>Dikarya</taxon>
        <taxon>Basidiomycota</taxon>
        <taxon>Agaricomycotina</taxon>
        <taxon>Agaricomycetes</taxon>
        <taxon>Agaricomycetidae</taxon>
        <taxon>Agaricales</taxon>
        <taxon>Marasmiineae</taxon>
        <taxon>Mycenaceae</taxon>
        <taxon>Mycena</taxon>
    </lineage>
</organism>
<dbReference type="GO" id="GO:0012505">
    <property type="term" value="C:endomembrane system"/>
    <property type="evidence" value="ECO:0007669"/>
    <property type="project" value="UniProtKB-SubCell"/>
</dbReference>
<keyword evidence="5 8" id="KW-1133">Transmembrane helix</keyword>
<feature type="transmembrane region" description="Helical" evidence="8">
    <location>
        <begin position="192"/>
        <end position="211"/>
    </location>
</feature>
<dbReference type="AlphaFoldDB" id="A0A8H7CJC3"/>
<keyword evidence="10" id="KW-1185">Reference proteome</keyword>
<evidence type="ECO:0000256" key="8">
    <source>
        <dbReference type="SAM" id="Phobius"/>
    </source>
</evidence>
<dbReference type="Proteomes" id="UP000620124">
    <property type="component" value="Unassembled WGS sequence"/>
</dbReference>
<evidence type="ECO:0000256" key="7">
    <source>
        <dbReference type="SAM" id="MobiDB-lite"/>
    </source>
</evidence>
<dbReference type="SUPFAM" id="SSF103473">
    <property type="entry name" value="MFS general substrate transporter"/>
    <property type="match status" value="2"/>
</dbReference>
<feature type="region of interest" description="Disordered" evidence="7">
    <location>
        <begin position="348"/>
        <end position="376"/>
    </location>
</feature>
<comment type="similarity">
    <text evidence="2">Belongs to the major facilitator superfamily.</text>
</comment>
<keyword evidence="3" id="KW-0813">Transport</keyword>
<evidence type="ECO:0000256" key="6">
    <source>
        <dbReference type="ARBA" id="ARBA00023136"/>
    </source>
</evidence>
<feature type="transmembrane region" description="Helical" evidence="8">
    <location>
        <begin position="312"/>
        <end position="332"/>
    </location>
</feature>
<comment type="subcellular location">
    <subcellularLocation>
        <location evidence="1">Endomembrane system</location>
        <topology evidence="1">Multi-pass membrane protein</topology>
    </subcellularLocation>
</comment>
<accession>A0A8H7CJC3</accession>
<sequence>MRAPLQTTWLLWNTLPRMRLSRPPPSHLISPITHAHVSGHSSSFSTSRHQDAFSISTHKSEITVSPSPSAVSSDSYFEPKGASRKDLRLRYRLASVIFLYFLNGWGDGVTGTALPYFRAAFHLSYMTSSLLFVATMIGFMSGTLLVPRIMNFLGLFYLCDHKLAFLPISPWRIALSRPKPNTIGHSASQARYVMLVLASLGPPVTFVMMGSKQGFPTMFMAYIVIAFARALLTASLNVFLSERRSKCLGYAFGVWSTVLFVKSLSVSYTVLGFGAVASPLIFQATAGAGLPWAHFYFGSLASPSCSSSVTPLIIISQVLAAASWVFLGITFYPTAREFAMDRKHALAEARSPPPTSDSDGAPDTSEATSIPPPTPSASPLRLIATMPYQWADFVVYPSVLRQGLVVQYLLAERQRKPKDCGIRYIRFLGRHNHFSRRLELFLSQNFIYPPQIYNSMLSVKVCTIHCTISSPDPYTLGLALSMQLLIMLINSNIENAVSASLIGAFFVEVRLPSMAIISAAGSLGNAIFPFVTGVITTKYSMRCWSYMTVTQAAVLFCTWYLFPTRQPLRRAVARPALN</sequence>
<protein>
    <submittedName>
        <fullName evidence="9">MFS domain-containing protein</fullName>
    </submittedName>
</protein>
<feature type="transmembrane region" description="Helical" evidence="8">
    <location>
        <begin position="513"/>
        <end position="531"/>
    </location>
</feature>
<dbReference type="InterPro" id="IPR036259">
    <property type="entry name" value="MFS_trans_sf"/>
</dbReference>
<keyword evidence="4 8" id="KW-0812">Transmembrane</keyword>
<evidence type="ECO:0000256" key="5">
    <source>
        <dbReference type="ARBA" id="ARBA00022989"/>
    </source>
</evidence>
<evidence type="ECO:0000313" key="10">
    <source>
        <dbReference type="Proteomes" id="UP000620124"/>
    </source>
</evidence>
<dbReference type="InterPro" id="IPR051788">
    <property type="entry name" value="MFS_Transporter"/>
</dbReference>
<proteinExistence type="inferred from homology"/>
<feature type="transmembrane region" description="Helical" evidence="8">
    <location>
        <begin position="247"/>
        <end position="271"/>
    </location>
</feature>
<reference evidence="9" key="1">
    <citation type="submission" date="2020-05" db="EMBL/GenBank/DDBJ databases">
        <title>Mycena genomes resolve the evolution of fungal bioluminescence.</title>
        <authorList>
            <person name="Tsai I.J."/>
        </authorList>
    </citation>
    <scope>NUCLEOTIDE SEQUENCE</scope>
    <source>
        <strain evidence="9">CCC161011</strain>
    </source>
</reference>